<dbReference type="InterPro" id="IPR033651">
    <property type="entry name" value="PaeLigD_Pol-like"/>
</dbReference>
<dbReference type="CDD" id="cd04862">
    <property type="entry name" value="PaeLigD_Pol_like"/>
    <property type="match status" value="1"/>
</dbReference>
<evidence type="ECO:0000256" key="21">
    <source>
        <dbReference type="SAM" id="MobiDB-lite"/>
    </source>
</evidence>
<gene>
    <name evidence="23" type="primary">ligD</name>
    <name evidence="23" type="ORF">OR16_11423</name>
</gene>
<dbReference type="NCBIfam" id="TIGR02776">
    <property type="entry name" value="NHEJ_ligase_prk"/>
    <property type="match status" value="1"/>
</dbReference>
<evidence type="ECO:0000256" key="17">
    <source>
        <dbReference type="ARBA" id="ARBA00023211"/>
    </source>
</evidence>
<evidence type="ECO:0000256" key="20">
    <source>
        <dbReference type="ARBA" id="ARBA00034003"/>
    </source>
</evidence>
<keyword evidence="10" id="KW-0378">Hydrolase</keyword>
<keyword evidence="6" id="KW-0540">Nuclease</keyword>
<evidence type="ECO:0000256" key="5">
    <source>
        <dbReference type="ARBA" id="ARBA00022695"/>
    </source>
</evidence>
<keyword evidence="15" id="KW-0233">DNA recombination</keyword>
<dbReference type="Gene3D" id="3.30.1490.70">
    <property type="match status" value="1"/>
</dbReference>
<evidence type="ECO:0000256" key="15">
    <source>
        <dbReference type="ARBA" id="ARBA00023172"/>
    </source>
</evidence>
<dbReference type="Gene3D" id="3.30.470.30">
    <property type="entry name" value="DNA ligase/mRNA capping enzyme"/>
    <property type="match status" value="1"/>
</dbReference>
<evidence type="ECO:0000256" key="7">
    <source>
        <dbReference type="ARBA" id="ARBA00022723"/>
    </source>
</evidence>
<dbReference type="AlphaFoldDB" id="H1S3G0"/>
<evidence type="ECO:0000256" key="1">
    <source>
        <dbReference type="ARBA" id="ARBA00001936"/>
    </source>
</evidence>
<evidence type="ECO:0000256" key="11">
    <source>
        <dbReference type="ARBA" id="ARBA00022839"/>
    </source>
</evidence>
<comment type="cofactor">
    <cofactor evidence="1">
        <name>Mn(2+)</name>
        <dbReference type="ChEBI" id="CHEBI:29035"/>
    </cofactor>
</comment>
<dbReference type="NCBIfam" id="TIGR02778">
    <property type="entry name" value="ligD_pol"/>
    <property type="match status" value="1"/>
</dbReference>
<dbReference type="PATRIC" id="fig|1127483.3.peg.2289"/>
<dbReference type="PANTHER" id="PTHR42705:SF2">
    <property type="entry name" value="BIFUNCTIONAL NON-HOMOLOGOUS END JOINING PROTEIN LIGD"/>
    <property type="match status" value="1"/>
</dbReference>
<keyword evidence="3 23" id="KW-0436">Ligase</keyword>
<dbReference type="GO" id="GO:0006310">
    <property type="term" value="P:DNA recombination"/>
    <property type="evidence" value="ECO:0007669"/>
    <property type="project" value="UniProtKB-KW"/>
</dbReference>
<dbReference type="Pfam" id="PF04679">
    <property type="entry name" value="DNA_ligase_A_C"/>
    <property type="match status" value="1"/>
</dbReference>
<evidence type="ECO:0000256" key="9">
    <source>
        <dbReference type="ARBA" id="ARBA00022763"/>
    </source>
</evidence>
<dbReference type="GO" id="GO:0006281">
    <property type="term" value="P:DNA repair"/>
    <property type="evidence" value="ECO:0007669"/>
    <property type="project" value="UniProtKB-KW"/>
</dbReference>
<keyword evidence="11" id="KW-0269">Exonuclease</keyword>
<accession>H1S3G0</accession>
<dbReference type="Pfam" id="PF01068">
    <property type="entry name" value="DNA_ligase_A_M"/>
    <property type="match status" value="1"/>
</dbReference>
<evidence type="ECO:0000256" key="2">
    <source>
        <dbReference type="ARBA" id="ARBA00012727"/>
    </source>
</evidence>
<dbReference type="NCBIfam" id="TIGR02779">
    <property type="entry name" value="NHEJ_ligase_lig"/>
    <property type="match status" value="1"/>
</dbReference>
<keyword evidence="8" id="KW-0547">Nucleotide-binding</keyword>
<dbReference type="Gene3D" id="3.90.920.10">
    <property type="entry name" value="DNA primase, PRIM domain"/>
    <property type="match status" value="1"/>
</dbReference>
<evidence type="ECO:0000256" key="14">
    <source>
        <dbReference type="ARBA" id="ARBA00023125"/>
    </source>
</evidence>
<dbReference type="InterPro" id="IPR012310">
    <property type="entry name" value="DNA_ligase_ATP-dep_cent"/>
</dbReference>
<dbReference type="NCBIfam" id="TIGR02777">
    <property type="entry name" value="LigD_PE_dom"/>
    <property type="match status" value="1"/>
</dbReference>
<dbReference type="CDD" id="cd07906">
    <property type="entry name" value="Adenylation_DNA_ligase_LigD_LigC"/>
    <property type="match status" value="1"/>
</dbReference>
<evidence type="ECO:0000313" key="24">
    <source>
        <dbReference type="Proteomes" id="UP000005808"/>
    </source>
</evidence>
<evidence type="ECO:0000256" key="4">
    <source>
        <dbReference type="ARBA" id="ARBA00022679"/>
    </source>
</evidence>
<evidence type="ECO:0000256" key="10">
    <source>
        <dbReference type="ARBA" id="ARBA00022801"/>
    </source>
</evidence>
<dbReference type="InterPro" id="IPR012309">
    <property type="entry name" value="DNA_ligase_ATP-dep_C"/>
</dbReference>
<evidence type="ECO:0000256" key="3">
    <source>
        <dbReference type="ARBA" id="ARBA00022598"/>
    </source>
</evidence>
<feature type="domain" description="ATP-dependent DNA ligase family profile" evidence="22">
    <location>
        <begin position="315"/>
        <end position="398"/>
    </location>
</feature>
<dbReference type="GO" id="GO:0046872">
    <property type="term" value="F:metal ion binding"/>
    <property type="evidence" value="ECO:0007669"/>
    <property type="project" value="UniProtKB-KW"/>
</dbReference>
<keyword evidence="16" id="KW-0234">DNA repair</keyword>
<evidence type="ECO:0000259" key="22">
    <source>
        <dbReference type="PROSITE" id="PS50160"/>
    </source>
</evidence>
<feature type="region of interest" description="Disordered" evidence="21">
    <location>
        <begin position="532"/>
        <end position="557"/>
    </location>
</feature>
<evidence type="ECO:0000256" key="8">
    <source>
        <dbReference type="ARBA" id="ARBA00022741"/>
    </source>
</evidence>
<dbReference type="GO" id="GO:0003677">
    <property type="term" value="F:DNA binding"/>
    <property type="evidence" value="ECO:0007669"/>
    <property type="project" value="UniProtKB-KW"/>
</dbReference>
<dbReference type="InterPro" id="IPR052171">
    <property type="entry name" value="NHEJ_LigD"/>
</dbReference>
<dbReference type="InterPro" id="IPR014144">
    <property type="entry name" value="LigD_PE_domain"/>
</dbReference>
<dbReference type="OrthoDB" id="9802472at2"/>
<dbReference type="InterPro" id="IPR012340">
    <property type="entry name" value="NA-bd_OB-fold"/>
</dbReference>
<dbReference type="Gene3D" id="2.40.50.140">
    <property type="entry name" value="Nucleic acid-binding proteins"/>
    <property type="match status" value="1"/>
</dbReference>
<keyword evidence="4" id="KW-0808">Transferase</keyword>
<dbReference type="RefSeq" id="WP_006157947.1">
    <property type="nucleotide sequence ID" value="NZ_AHJE01000025.1"/>
</dbReference>
<comment type="caution">
    <text evidence="23">The sequence shown here is derived from an EMBL/GenBank/DDBJ whole genome shotgun (WGS) entry which is preliminary data.</text>
</comment>
<dbReference type="SUPFAM" id="SSF56091">
    <property type="entry name" value="DNA ligase/mRNA capping enzyme, catalytic domain"/>
    <property type="match status" value="1"/>
</dbReference>
<dbReference type="EMBL" id="AHJE01000025">
    <property type="protein sequence ID" value="EHP42962.1"/>
    <property type="molecule type" value="Genomic_DNA"/>
</dbReference>
<dbReference type="GO" id="GO:0004527">
    <property type="term" value="F:exonuclease activity"/>
    <property type="evidence" value="ECO:0007669"/>
    <property type="project" value="UniProtKB-KW"/>
</dbReference>
<protein>
    <recommendedName>
        <fullName evidence="2">DNA ligase (ATP)</fullName>
        <ecNumber evidence="2">6.5.1.1</ecNumber>
    </recommendedName>
    <alternativeName>
        <fullName evidence="19">NHEJ DNA polymerase</fullName>
    </alternativeName>
</protein>
<dbReference type="GO" id="GO:0005524">
    <property type="term" value="F:ATP binding"/>
    <property type="evidence" value="ECO:0007669"/>
    <property type="project" value="UniProtKB-KW"/>
</dbReference>
<evidence type="ECO:0000256" key="6">
    <source>
        <dbReference type="ARBA" id="ARBA00022722"/>
    </source>
</evidence>
<evidence type="ECO:0000256" key="19">
    <source>
        <dbReference type="ARBA" id="ARBA00029943"/>
    </source>
</evidence>
<keyword evidence="5" id="KW-0548">Nucleotidyltransferase</keyword>
<evidence type="ECO:0000256" key="12">
    <source>
        <dbReference type="ARBA" id="ARBA00022840"/>
    </source>
</evidence>
<name>H1S3G0_9BURK</name>
<dbReference type="EC" id="6.5.1.1" evidence="2"/>
<comment type="catalytic activity">
    <reaction evidence="20">
        <text>ATP + (deoxyribonucleotide)n-3'-hydroxyl + 5'-phospho-(deoxyribonucleotide)m = (deoxyribonucleotide)n+m + AMP + diphosphate.</text>
        <dbReference type="EC" id="6.5.1.1"/>
    </reaction>
</comment>
<dbReference type="GO" id="GO:0003910">
    <property type="term" value="F:DNA ligase (ATP) activity"/>
    <property type="evidence" value="ECO:0007669"/>
    <property type="project" value="UniProtKB-EC"/>
</dbReference>
<dbReference type="PANTHER" id="PTHR42705">
    <property type="entry name" value="BIFUNCTIONAL NON-HOMOLOGOUS END JOINING PROTEIN LIGD"/>
    <property type="match status" value="1"/>
</dbReference>
<reference evidence="23 24" key="1">
    <citation type="journal article" date="2012" name="J. Bacteriol.">
        <title>De Novo Genome Project of Cupriavidus basilensis OR16.</title>
        <authorList>
            <person name="Cserhati M."/>
            <person name="Kriszt B."/>
            <person name="Szoboszlay S."/>
            <person name="Toth A."/>
            <person name="Szabo I."/>
            <person name="Tancsics A."/>
            <person name="Nagy I."/>
            <person name="Horvath B."/>
            <person name="Nagy I."/>
            <person name="Kukolya J."/>
        </authorList>
    </citation>
    <scope>NUCLEOTIDE SEQUENCE [LARGE SCALE GENOMIC DNA]</scope>
    <source>
        <strain evidence="23 24">OR16</strain>
    </source>
</reference>
<organism evidence="23 24">
    <name type="scientific">Cupriavidus basilensis OR16</name>
    <dbReference type="NCBI Taxonomy" id="1127483"/>
    <lineage>
        <taxon>Bacteria</taxon>
        <taxon>Pseudomonadati</taxon>
        <taxon>Pseudomonadota</taxon>
        <taxon>Betaproteobacteria</taxon>
        <taxon>Burkholderiales</taxon>
        <taxon>Burkholderiaceae</taxon>
        <taxon>Cupriavidus</taxon>
    </lineage>
</organism>
<keyword evidence="13" id="KW-0239">DNA-directed DNA polymerase</keyword>
<proteinExistence type="predicted"/>
<evidence type="ECO:0000256" key="18">
    <source>
        <dbReference type="ARBA" id="ARBA00023268"/>
    </source>
</evidence>
<dbReference type="SUPFAM" id="SSF50249">
    <property type="entry name" value="Nucleic acid-binding proteins"/>
    <property type="match status" value="1"/>
</dbReference>
<keyword evidence="17" id="KW-0464">Manganese</keyword>
<evidence type="ECO:0000256" key="16">
    <source>
        <dbReference type="ARBA" id="ARBA00023204"/>
    </source>
</evidence>
<sequence length="846" mass="92509">MVPKMPNPLEKYHRKRDFVVTAEPKGAQSRRTGALSFVVQKHAARRLHYDFRLELDGTLKSWAVPKGPSLDPADKRMAVQVEDHPLDYGSFEGVIPPGQYGAGTVIVWDRGTWVPIGDPHAGYRDGKLKFALKGEKLHGQWTLVRMRGRQDQDANKPAWLLIKERDGEARAASSFDIVEAMPDSVLSGRQMHGAAAGNAGMPPAAKAAGLPLMLAPQLATLADEAPPDDGEWLYEVKFDGYRLLARIDGKAVRLFTRNGRDWTARLPGLAKAVGALGLRSGWLDGEIVITDEHGRTDFQALQNAFENAKVDAVRYFVFDLPYCNGFDLREAPLSARRDLLRRMLADKPSESLRFSESFEASASELLSAAHKLGLEGIIGKRADAPYVCARSRSWIKLKCTLRQEFVVVGYTDPAGSRQGIGALLLGVHDERGQLRYAGKVGTGFDADTLSSLQRKLDALRQDASPLQTGAAGKPAGRMPSHWVKPKLVAEVSFGNWTQEGRVRHAVFHGLRADKSPTAISVERAVRLAPKGEVSARATTTTKAKEARTNARTAPASGVRISHAERVIDDATGLTKGDLVAYYEAIATLLLPHLRGRPVALVRGPGGIGGELFFQKHADTLRMPGINTLDPALWPGHPPLLEIATQAGIVAAAQFNVIEFHTWNANKRRLSKPDRVVFDLDPGQGVPWEHVREGAAMMRAVLDELGLRSFLKTSGGKGLHVVVPISPRHDWEVVKAFAKQLVTHMAQTIPTRFVAKSGPRNRVGKTYIDYLRNGFGATTVAAFSARARPGLGVSVPLAWAELDTITSSAQWTITSLHERIGKQPADPWADYATTRQTLTEPIKLLMP</sequence>
<dbReference type="InterPro" id="IPR014145">
    <property type="entry name" value="LigD_pol_dom"/>
</dbReference>
<evidence type="ECO:0000256" key="13">
    <source>
        <dbReference type="ARBA" id="ARBA00022932"/>
    </source>
</evidence>
<dbReference type="InterPro" id="IPR014146">
    <property type="entry name" value="LigD_ligase_dom"/>
</dbReference>
<dbReference type="Pfam" id="PF21686">
    <property type="entry name" value="LigD_Prim-Pol"/>
    <property type="match status" value="1"/>
</dbReference>
<keyword evidence="7" id="KW-0479">Metal-binding</keyword>
<keyword evidence="12" id="KW-0067">ATP-binding</keyword>
<keyword evidence="9" id="KW-0227">DNA damage</keyword>
<dbReference type="Pfam" id="PF13298">
    <property type="entry name" value="LigD_N"/>
    <property type="match status" value="1"/>
</dbReference>
<dbReference type="CDD" id="cd07971">
    <property type="entry name" value="OBF_DNA_ligase_LigD"/>
    <property type="match status" value="1"/>
</dbReference>
<evidence type="ECO:0000313" key="23">
    <source>
        <dbReference type="EMBL" id="EHP42962.1"/>
    </source>
</evidence>
<dbReference type="Proteomes" id="UP000005808">
    <property type="component" value="Unassembled WGS sequence"/>
</dbReference>
<keyword evidence="18" id="KW-0511">Multifunctional enzyme</keyword>
<dbReference type="GO" id="GO:0003887">
    <property type="term" value="F:DNA-directed DNA polymerase activity"/>
    <property type="evidence" value="ECO:0007669"/>
    <property type="project" value="UniProtKB-KW"/>
</dbReference>
<dbReference type="PROSITE" id="PS50160">
    <property type="entry name" value="DNA_LIGASE_A3"/>
    <property type="match status" value="1"/>
</dbReference>
<dbReference type="InterPro" id="IPR014143">
    <property type="entry name" value="NHEJ_ligase_prk"/>
</dbReference>
<keyword evidence="14" id="KW-0238">DNA-binding</keyword>